<evidence type="ECO:0000256" key="4">
    <source>
        <dbReference type="ARBA" id="ARBA00022692"/>
    </source>
</evidence>
<evidence type="ECO:0000256" key="2">
    <source>
        <dbReference type="ARBA" id="ARBA00022448"/>
    </source>
</evidence>
<dbReference type="AlphaFoldDB" id="A0A927MB62"/>
<feature type="transmembrane region" description="Helical" evidence="7">
    <location>
        <begin position="73"/>
        <end position="90"/>
    </location>
</feature>
<name>A0A927MB62_9ACTN</name>
<keyword evidence="2" id="KW-0813">Transport</keyword>
<gene>
    <name evidence="9" type="ORF">H4W31_006120</name>
</gene>
<dbReference type="Proteomes" id="UP000649753">
    <property type="component" value="Unassembled WGS sequence"/>
</dbReference>
<dbReference type="PANTHER" id="PTHR42718:SF46">
    <property type="entry name" value="BLR6921 PROTEIN"/>
    <property type="match status" value="1"/>
</dbReference>
<evidence type="ECO:0000313" key="9">
    <source>
        <dbReference type="EMBL" id="MBE1490482.1"/>
    </source>
</evidence>
<feature type="transmembrane region" description="Helical" evidence="7">
    <location>
        <begin position="12"/>
        <end position="32"/>
    </location>
</feature>
<dbReference type="InterPro" id="IPR020846">
    <property type="entry name" value="MFS_dom"/>
</dbReference>
<dbReference type="GO" id="GO:0005886">
    <property type="term" value="C:plasma membrane"/>
    <property type="evidence" value="ECO:0007669"/>
    <property type="project" value="UniProtKB-SubCell"/>
</dbReference>
<feature type="transmembrane region" description="Helical" evidence="7">
    <location>
        <begin position="102"/>
        <end position="123"/>
    </location>
</feature>
<evidence type="ECO:0000313" key="10">
    <source>
        <dbReference type="Proteomes" id="UP000649753"/>
    </source>
</evidence>
<feature type="transmembrane region" description="Helical" evidence="7">
    <location>
        <begin position="179"/>
        <end position="203"/>
    </location>
</feature>
<dbReference type="PROSITE" id="PS50850">
    <property type="entry name" value="MFS"/>
    <property type="match status" value="1"/>
</dbReference>
<reference evidence="9" key="1">
    <citation type="submission" date="2020-10" db="EMBL/GenBank/DDBJ databases">
        <title>Sequencing the genomes of 1000 actinobacteria strains.</title>
        <authorList>
            <person name="Klenk H.-P."/>
        </authorList>
    </citation>
    <scope>NUCLEOTIDE SEQUENCE</scope>
    <source>
        <strain evidence="9">DSM 46832</strain>
    </source>
</reference>
<dbReference type="EMBL" id="JADBEB010000001">
    <property type="protein sequence ID" value="MBE1490482.1"/>
    <property type="molecule type" value="Genomic_DNA"/>
</dbReference>
<dbReference type="Pfam" id="PF07690">
    <property type="entry name" value="MFS_1"/>
    <property type="match status" value="1"/>
</dbReference>
<comment type="caution">
    <text evidence="9">The sequence shown here is derived from an EMBL/GenBank/DDBJ whole genome shotgun (WGS) entry which is preliminary data.</text>
</comment>
<feature type="transmembrane region" description="Helical" evidence="7">
    <location>
        <begin position="135"/>
        <end position="159"/>
    </location>
</feature>
<dbReference type="GO" id="GO:0022857">
    <property type="term" value="F:transmembrane transporter activity"/>
    <property type="evidence" value="ECO:0007669"/>
    <property type="project" value="InterPro"/>
</dbReference>
<evidence type="ECO:0000256" key="6">
    <source>
        <dbReference type="ARBA" id="ARBA00023136"/>
    </source>
</evidence>
<evidence type="ECO:0000256" key="7">
    <source>
        <dbReference type="SAM" id="Phobius"/>
    </source>
</evidence>
<evidence type="ECO:0000256" key="5">
    <source>
        <dbReference type="ARBA" id="ARBA00022989"/>
    </source>
</evidence>
<keyword evidence="4 7" id="KW-0812">Transmembrane</keyword>
<dbReference type="InterPro" id="IPR011701">
    <property type="entry name" value="MFS"/>
</dbReference>
<dbReference type="RefSeq" id="WP_318783486.1">
    <property type="nucleotide sequence ID" value="NZ_JADBEB010000001.1"/>
</dbReference>
<feature type="domain" description="Major facilitator superfamily (MFS) profile" evidence="8">
    <location>
        <begin position="1"/>
        <end position="207"/>
    </location>
</feature>
<dbReference type="SUPFAM" id="SSF103473">
    <property type="entry name" value="MFS general substrate transporter"/>
    <property type="match status" value="1"/>
</dbReference>
<keyword evidence="6 7" id="KW-0472">Membrane</keyword>
<proteinExistence type="predicted"/>
<dbReference type="Gene3D" id="1.20.1250.20">
    <property type="entry name" value="MFS general substrate transporter like domains"/>
    <property type="match status" value="1"/>
</dbReference>
<keyword evidence="3" id="KW-1003">Cell membrane</keyword>
<comment type="subcellular location">
    <subcellularLocation>
        <location evidence="1">Cell membrane</location>
        <topology evidence="1">Multi-pass membrane protein</topology>
    </subcellularLocation>
</comment>
<accession>A0A927MB62</accession>
<protein>
    <submittedName>
        <fullName evidence="9">MFS family permease</fullName>
    </submittedName>
</protein>
<evidence type="ECO:0000256" key="1">
    <source>
        <dbReference type="ARBA" id="ARBA00004651"/>
    </source>
</evidence>
<dbReference type="PANTHER" id="PTHR42718">
    <property type="entry name" value="MAJOR FACILITATOR SUPERFAMILY MULTIDRUG TRANSPORTER MFSC"/>
    <property type="match status" value="1"/>
</dbReference>
<feature type="transmembrane region" description="Helical" evidence="7">
    <location>
        <begin position="44"/>
        <end position="61"/>
    </location>
</feature>
<evidence type="ECO:0000259" key="8">
    <source>
        <dbReference type="PROSITE" id="PS50850"/>
    </source>
</evidence>
<keyword evidence="5 7" id="KW-1133">Transmembrane helix</keyword>
<organism evidence="9 10">
    <name type="scientific">Plantactinospora soyae</name>
    <dbReference type="NCBI Taxonomy" id="1544732"/>
    <lineage>
        <taxon>Bacteria</taxon>
        <taxon>Bacillati</taxon>
        <taxon>Actinomycetota</taxon>
        <taxon>Actinomycetes</taxon>
        <taxon>Micromonosporales</taxon>
        <taxon>Micromonosporaceae</taxon>
        <taxon>Plantactinospora</taxon>
    </lineage>
</organism>
<evidence type="ECO:0000256" key="3">
    <source>
        <dbReference type="ARBA" id="ARBA00022475"/>
    </source>
</evidence>
<sequence>MLHVTVRSPAQLRSVLNLAGLFGFQFLLALYLQSVGGYSSVETGMAYLPGPIVIAVISLGYSAKLITRFGPRAVLLAGMVATAVALALLGRLPVDASYLVDVLPSVLLLGIGAGLALPAVIGLAMSGATPADSGLASGLVSTTQQIGGALGVALLAALAGSRTDTLLGDGKTPADAMTAGYHVSFFVATGLEVIGFLLAAVLLRSPKATGATDPTVAAPADATRHGDREIAVPAPNQN</sequence>
<keyword evidence="10" id="KW-1185">Reference proteome</keyword>
<dbReference type="InterPro" id="IPR036259">
    <property type="entry name" value="MFS_trans_sf"/>
</dbReference>